<dbReference type="Proteomes" id="UP000076858">
    <property type="component" value="Unassembled WGS sequence"/>
</dbReference>
<evidence type="ECO:0000313" key="1">
    <source>
        <dbReference type="EMBL" id="KZS15796.1"/>
    </source>
</evidence>
<proteinExistence type="predicted"/>
<reference evidence="1 2" key="1">
    <citation type="submission" date="2016-03" db="EMBL/GenBank/DDBJ databases">
        <title>EvidentialGene: Evidence-directed Construction of Genes on Genomes.</title>
        <authorList>
            <person name="Gilbert D.G."/>
            <person name="Choi J.-H."/>
            <person name="Mockaitis K."/>
            <person name="Colbourne J."/>
            <person name="Pfrender M."/>
        </authorList>
    </citation>
    <scope>NUCLEOTIDE SEQUENCE [LARGE SCALE GENOMIC DNA]</scope>
    <source>
        <strain evidence="1 2">Xinb3</strain>
        <tissue evidence="1">Complete organism</tissue>
    </source>
</reference>
<dbReference type="EMBL" id="LRGB01000850">
    <property type="protein sequence ID" value="KZS15796.1"/>
    <property type="molecule type" value="Genomic_DNA"/>
</dbReference>
<sequence>MTCLNVHPTQRKLVSKLACYAWVLGFKSRGKLVKGKKCASASNVRKVGHGVSSWSFHPFLYI</sequence>
<accession>A0A162CQD3</accession>
<gene>
    <name evidence="1" type="ORF">APZ42_018578</name>
</gene>
<organism evidence="1 2">
    <name type="scientific">Daphnia magna</name>
    <dbReference type="NCBI Taxonomy" id="35525"/>
    <lineage>
        <taxon>Eukaryota</taxon>
        <taxon>Metazoa</taxon>
        <taxon>Ecdysozoa</taxon>
        <taxon>Arthropoda</taxon>
        <taxon>Crustacea</taxon>
        <taxon>Branchiopoda</taxon>
        <taxon>Diplostraca</taxon>
        <taxon>Cladocera</taxon>
        <taxon>Anomopoda</taxon>
        <taxon>Daphniidae</taxon>
        <taxon>Daphnia</taxon>
    </lineage>
</organism>
<feature type="non-terminal residue" evidence="1">
    <location>
        <position position="62"/>
    </location>
</feature>
<name>A0A162CQD3_9CRUS</name>
<evidence type="ECO:0000313" key="2">
    <source>
        <dbReference type="Proteomes" id="UP000076858"/>
    </source>
</evidence>
<dbReference type="AlphaFoldDB" id="A0A162CQD3"/>
<comment type="caution">
    <text evidence="1">The sequence shown here is derived from an EMBL/GenBank/DDBJ whole genome shotgun (WGS) entry which is preliminary data.</text>
</comment>
<protein>
    <submittedName>
        <fullName evidence="1">Uncharacterized protein</fullName>
    </submittedName>
</protein>
<keyword evidence="2" id="KW-1185">Reference proteome</keyword>